<dbReference type="InterPro" id="IPR014748">
    <property type="entry name" value="Enoyl-CoA_hydra_C"/>
</dbReference>
<dbReference type="GO" id="GO:0016853">
    <property type="term" value="F:isomerase activity"/>
    <property type="evidence" value="ECO:0007669"/>
    <property type="project" value="UniProtKB-KW"/>
</dbReference>
<dbReference type="Proteomes" id="UP001239167">
    <property type="component" value="Unassembled WGS sequence"/>
</dbReference>
<dbReference type="RefSeq" id="WP_307225322.1">
    <property type="nucleotide sequence ID" value="NZ_CP116940.1"/>
</dbReference>
<comment type="caution">
    <text evidence="4">The sequence shown here is derived from an EMBL/GenBank/DDBJ whole genome shotgun (WGS) entry which is preliminary data.</text>
</comment>
<reference evidence="4 5" key="1">
    <citation type="submission" date="2023-07" db="EMBL/GenBank/DDBJ databases">
        <title>Genomic Encyclopedia of Type Strains, Phase IV (KMG-IV): sequencing the most valuable type-strain genomes for metagenomic binning, comparative biology and taxonomic classification.</title>
        <authorList>
            <person name="Goeker M."/>
        </authorList>
    </citation>
    <scope>NUCLEOTIDE SEQUENCE [LARGE SCALE GENOMIC DNA]</scope>
    <source>
        <strain evidence="4 5">DSM 16980</strain>
    </source>
</reference>
<gene>
    <name evidence="4" type="ORF">J2S01_002821</name>
</gene>
<evidence type="ECO:0000256" key="2">
    <source>
        <dbReference type="ARBA" id="ARBA00023239"/>
    </source>
</evidence>
<dbReference type="InterPro" id="IPR018376">
    <property type="entry name" value="Enoyl-CoA_hyd/isom_CS"/>
</dbReference>
<evidence type="ECO:0000256" key="3">
    <source>
        <dbReference type="RuleBase" id="RU003707"/>
    </source>
</evidence>
<dbReference type="SUPFAM" id="SSF52096">
    <property type="entry name" value="ClpP/crotonase"/>
    <property type="match status" value="1"/>
</dbReference>
<dbReference type="InterPro" id="IPR029045">
    <property type="entry name" value="ClpP/crotonase-like_dom_sf"/>
</dbReference>
<dbReference type="InterPro" id="IPR001753">
    <property type="entry name" value="Enoyl-CoA_hydra/iso"/>
</dbReference>
<evidence type="ECO:0000313" key="5">
    <source>
        <dbReference type="Proteomes" id="UP001239167"/>
    </source>
</evidence>
<dbReference type="Gene3D" id="3.90.226.10">
    <property type="entry name" value="2-enoyl-CoA Hydratase, Chain A, domain 1"/>
    <property type="match status" value="1"/>
</dbReference>
<sequence length="261" mass="28634">MPEQNDTVILEIKENIAVIILNRPRVMNAFNDELVKMFYSILKKIANDSSIRAVVITGAGKAFSAGGDLNYLSSLGPVEAREFIKSVGDIVRKIMTMEKPVVAMVNGVAAGAGFNLALACDIVFCADSARFGQSFAKVGLIPDCGGLYLLPRAVSIYKAKELMFTGKLIEAEEALHLGIVNQIIEKEKLQEFVCQFTRDLAEGSPLALSITKSMLNRSGEMTLDDVLENENAQQTVCMQTEDFREGTAAFREKRKPVFKGR</sequence>
<dbReference type="Gene3D" id="1.10.12.10">
    <property type="entry name" value="Lyase 2-enoyl-coa Hydratase, Chain A, domain 2"/>
    <property type="match status" value="1"/>
</dbReference>
<comment type="similarity">
    <text evidence="1 3">Belongs to the enoyl-CoA hydratase/isomerase family.</text>
</comment>
<dbReference type="CDD" id="cd06558">
    <property type="entry name" value="crotonase-like"/>
    <property type="match status" value="1"/>
</dbReference>
<dbReference type="PANTHER" id="PTHR11941:SF133">
    <property type="entry name" value="1,2-EPOXYPHENYLACETYL-COA ISOMERASE"/>
    <property type="match status" value="1"/>
</dbReference>
<name>A0ABT9YB69_9FIRM</name>
<proteinExistence type="inferred from homology"/>
<dbReference type="EMBL" id="JAUSUE010000028">
    <property type="protein sequence ID" value="MDQ0205083.1"/>
    <property type="molecule type" value="Genomic_DNA"/>
</dbReference>
<keyword evidence="2" id="KW-0456">Lyase</keyword>
<keyword evidence="4" id="KW-0413">Isomerase</keyword>
<dbReference type="Pfam" id="PF00378">
    <property type="entry name" value="ECH_1"/>
    <property type="match status" value="1"/>
</dbReference>
<accession>A0ABT9YB69</accession>
<evidence type="ECO:0000313" key="4">
    <source>
        <dbReference type="EMBL" id="MDQ0205083.1"/>
    </source>
</evidence>
<keyword evidence="5" id="KW-1185">Reference proteome</keyword>
<organism evidence="4 5">
    <name type="scientific">Pectinatus haikarae</name>
    <dbReference type="NCBI Taxonomy" id="349096"/>
    <lineage>
        <taxon>Bacteria</taxon>
        <taxon>Bacillati</taxon>
        <taxon>Bacillota</taxon>
        <taxon>Negativicutes</taxon>
        <taxon>Selenomonadales</taxon>
        <taxon>Selenomonadaceae</taxon>
        <taxon>Pectinatus</taxon>
    </lineage>
</organism>
<protein>
    <submittedName>
        <fullName evidence="4">2-(1,2-epoxy-1,2-dihydrophenyl)acetyl-CoA isomerase</fullName>
        <ecNumber evidence="4">5.3.3.18</ecNumber>
    </submittedName>
</protein>
<evidence type="ECO:0000256" key="1">
    <source>
        <dbReference type="ARBA" id="ARBA00005254"/>
    </source>
</evidence>
<dbReference type="PROSITE" id="PS00166">
    <property type="entry name" value="ENOYL_COA_HYDRATASE"/>
    <property type="match status" value="1"/>
</dbReference>
<dbReference type="EC" id="5.3.3.18" evidence="4"/>
<dbReference type="PANTHER" id="PTHR11941">
    <property type="entry name" value="ENOYL-COA HYDRATASE-RELATED"/>
    <property type="match status" value="1"/>
</dbReference>